<sequence length="141" mass="15565">MTASQVIKRGELARRSGCNLETIRYYENIGLLQPPERTASGHRLYAPGDQARLGFILRGRDLGFSIEELKSLLSLVDSHHYSCGEVQDLTNNHLASVRAKIDDLTRLERTLADVSARCEGGDVPECPIIDTLFGRGPVARS</sequence>
<keyword evidence="1" id="KW-0805">Transcription regulation</keyword>
<keyword evidence="3" id="KW-0804">Transcription</keyword>
<dbReference type="GO" id="GO:0003700">
    <property type="term" value="F:DNA-binding transcription factor activity"/>
    <property type="evidence" value="ECO:0007669"/>
    <property type="project" value="InterPro"/>
</dbReference>
<dbReference type="InterPro" id="IPR015358">
    <property type="entry name" value="Tscrpt_reg_MerR_DNA-bd"/>
</dbReference>
<dbReference type="InterPro" id="IPR009061">
    <property type="entry name" value="DNA-bd_dom_put_sf"/>
</dbReference>
<name>A0A8T4IG63_9SPHN</name>
<dbReference type="PANTHER" id="PTHR30204:SF92">
    <property type="entry name" value="HTH-TYPE TRANSCRIPTIONAL REGULATOR ZNTR"/>
    <property type="match status" value="1"/>
</dbReference>
<evidence type="ECO:0000313" key="6">
    <source>
        <dbReference type="Proteomes" id="UP000676996"/>
    </source>
</evidence>
<organism evidence="5 6">
    <name type="scientific">Stakelama marina</name>
    <dbReference type="NCBI Taxonomy" id="2826939"/>
    <lineage>
        <taxon>Bacteria</taxon>
        <taxon>Pseudomonadati</taxon>
        <taxon>Pseudomonadota</taxon>
        <taxon>Alphaproteobacteria</taxon>
        <taxon>Sphingomonadales</taxon>
        <taxon>Sphingomonadaceae</taxon>
        <taxon>Stakelama</taxon>
    </lineage>
</organism>
<dbReference type="PROSITE" id="PS00552">
    <property type="entry name" value="HTH_MERR_1"/>
    <property type="match status" value="1"/>
</dbReference>
<dbReference type="Proteomes" id="UP000676996">
    <property type="component" value="Unassembled WGS sequence"/>
</dbReference>
<dbReference type="PANTHER" id="PTHR30204">
    <property type="entry name" value="REDOX-CYCLING DRUG-SENSING TRANSCRIPTIONAL ACTIVATOR SOXR"/>
    <property type="match status" value="1"/>
</dbReference>
<dbReference type="RefSeq" id="WP_284054795.1">
    <property type="nucleotide sequence ID" value="NZ_JAGRQC010000004.1"/>
</dbReference>
<dbReference type="PROSITE" id="PS50937">
    <property type="entry name" value="HTH_MERR_2"/>
    <property type="match status" value="1"/>
</dbReference>
<evidence type="ECO:0000313" key="5">
    <source>
        <dbReference type="EMBL" id="MBR0553550.1"/>
    </source>
</evidence>
<dbReference type="PRINTS" id="PR00040">
    <property type="entry name" value="HTHMERR"/>
</dbReference>
<evidence type="ECO:0000256" key="3">
    <source>
        <dbReference type="ARBA" id="ARBA00023163"/>
    </source>
</evidence>
<evidence type="ECO:0000256" key="1">
    <source>
        <dbReference type="ARBA" id="ARBA00023015"/>
    </source>
</evidence>
<evidence type="ECO:0000259" key="4">
    <source>
        <dbReference type="PROSITE" id="PS50937"/>
    </source>
</evidence>
<keyword evidence="6" id="KW-1185">Reference proteome</keyword>
<accession>A0A8T4IG63</accession>
<dbReference type="SMART" id="SM00422">
    <property type="entry name" value="HTH_MERR"/>
    <property type="match status" value="1"/>
</dbReference>
<dbReference type="CDD" id="cd04785">
    <property type="entry name" value="HTH_CadR-PbrR-like"/>
    <property type="match status" value="1"/>
</dbReference>
<dbReference type="SUPFAM" id="SSF46955">
    <property type="entry name" value="Putative DNA-binding domain"/>
    <property type="match status" value="1"/>
</dbReference>
<dbReference type="Gene3D" id="1.10.1660.10">
    <property type="match status" value="1"/>
</dbReference>
<dbReference type="Pfam" id="PF00376">
    <property type="entry name" value="MerR"/>
    <property type="match status" value="1"/>
</dbReference>
<evidence type="ECO:0000256" key="2">
    <source>
        <dbReference type="ARBA" id="ARBA00023125"/>
    </source>
</evidence>
<dbReference type="Pfam" id="PF09278">
    <property type="entry name" value="MerR-DNA-bind"/>
    <property type="match status" value="1"/>
</dbReference>
<dbReference type="InterPro" id="IPR000551">
    <property type="entry name" value="MerR-type_HTH_dom"/>
</dbReference>
<feature type="domain" description="HTH merR-type" evidence="4">
    <location>
        <begin position="10"/>
        <end position="75"/>
    </location>
</feature>
<protein>
    <submittedName>
        <fullName evidence="5">Helix-turn-helix domain-containing protein</fullName>
    </submittedName>
</protein>
<dbReference type="EMBL" id="JAGRQC010000004">
    <property type="protein sequence ID" value="MBR0553550.1"/>
    <property type="molecule type" value="Genomic_DNA"/>
</dbReference>
<dbReference type="AlphaFoldDB" id="A0A8T4IG63"/>
<keyword evidence="2" id="KW-0238">DNA-binding</keyword>
<dbReference type="GO" id="GO:0003677">
    <property type="term" value="F:DNA binding"/>
    <property type="evidence" value="ECO:0007669"/>
    <property type="project" value="UniProtKB-KW"/>
</dbReference>
<comment type="caution">
    <text evidence="5">The sequence shown here is derived from an EMBL/GenBank/DDBJ whole genome shotgun (WGS) entry which is preliminary data.</text>
</comment>
<reference evidence="5" key="1">
    <citation type="submission" date="2021-04" db="EMBL/GenBank/DDBJ databases">
        <title>Ouciella asimina sp. nov., isolated from the surface seawater in the hydrothermal field of Okinawa Trough.</title>
        <authorList>
            <person name="Shuang W."/>
        </authorList>
    </citation>
    <scope>NUCLEOTIDE SEQUENCE</scope>
    <source>
        <strain evidence="5">LXI357</strain>
    </source>
</reference>
<dbReference type="InterPro" id="IPR047057">
    <property type="entry name" value="MerR_fam"/>
</dbReference>
<gene>
    <name evidence="5" type="ORF">J7S20_13655</name>
</gene>
<proteinExistence type="predicted"/>